<keyword evidence="2" id="KW-1133">Transmembrane helix</keyword>
<protein>
    <submittedName>
        <fullName evidence="3">Uncharacterized protein</fullName>
    </submittedName>
</protein>
<evidence type="ECO:0000313" key="3">
    <source>
        <dbReference type="EMBL" id="MDO1536993.1"/>
    </source>
</evidence>
<feature type="transmembrane region" description="Helical" evidence="2">
    <location>
        <begin position="63"/>
        <end position="84"/>
    </location>
</feature>
<reference evidence="3" key="1">
    <citation type="submission" date="2023-06" db="EMBL/GenBank/DDBJ databases">
        <authorList>
            <person name="Jiang Y."/>
            <person name="Liu Q."/>
        </authorList>
    </citation>
    <scope>NUCLEOTIDE SEQUENCE</scope>
    <source>
        <strain evidence="3">CGMCC 1.12090</strain>
    </source>
</reference>
<accession>A0ABT8SDS9</accession>
<comment type="caution">
    <text evidence="3">The sequence shown here is derived from an EMBL/GenBank/DDBJ whole genome shotgun (WGS) entry which is preliminary data.</text>
</comment>
<sequence length="87" mass="9688">MTDARTSPISMAEHRSRRVRAGGPPPHGPYSYGKPADRIQITDGMRESVMAALKLTEHRYEPIVRAPFIWSLGLAVAIGLYSLLFNH</sequence>
<dbReference type="RefSeq" id="WP_301815222.1">
    <property type="nucleotide sequence ID" value="NZ_JAUJZH010000034.1"/>
</dbReference>
<evidence type="ECO:0000256" key="1">
    <source>
        <dbReference type="SAM" id="MobiDB-lite"/>
    </source>
</evidence>
<proteinExistence type="predicted"/>
<keyword evidence="2" id="KW-0812">Transmembrane</keyword>
<name>A0ABT8SDS9_9BURK</name>
<dbReference type="EMBL" id="JAUKVY010000034">
    <property type="protein sequence ID" value="MDO1536993.1"/>
    <property type="molecule type" value="Genomic_DNA"/>
</dbReference>
<feature type="region of interest" description="Disordered" evidence="1">
    <location>
        <begin position="1"/>
        <end position="36"/>
    </location>
</feature>
<gene>
    <name evidence="3" type="ORF">Q2T77_32480</name>
</gene>
<evidence type="ECO:0000256" key="2">
    <source>
        <dbReference type="SAM" id="Phobius"/>
    </source>
</evidence>
<organism evidence="3 4">
    <name type="scientific">Variovorax ginsengisoli</name>
    <dbReference type="NCBI Taxonomy" id="363844"/>
    <lineage>
        <taxon>Bacteria</taxon>
        <taxon>Pseudomonadati</taxon>
        <taxon>Pseudomonadota</taxon>
        <taxon>Betaproteobacteria</taxon>
        <taxon>Burkholderiales</taxon>
        <taxon>Comamonadaceae</taxon>
        <taxon>Variovorax</taxon>
    </lineage>
</organism>
<keyword evidence="2" id="KW-0472">Membrane</keyword>
<keyword evidence="4" id="KW-1185">Reference proteome</keyword>
<evidence type="ECO:0000313" key="4">
    <source>
        <dbReference type="Proteomes" id="UP001169027"/>
    </source>
</evidence>
<dbReference type="Proteomes" id="UP001169027">
    <property type="component" value="Unassembled WGS sequence"/>
</dbReference>